<dbReference type="eggNOG" id="COG1298">
    <property type="taxonomic scope" value="Bacteria"/>
</dbReference>
<organism evidence="9 10">
    <name type="scientific">Methylomirabilis oxygeniifera</name>
    <dbReference type="NCBI Taxonomy" id="671143"/>
    <lineage>
        <taxon>Bacteria</taxon>
        <taxon>Candidatus Methylomirabilota</taxon>
        <taxon>Candidatus Methylomirabilia</taxon>
        <taxon>Candidatus Methylomirabilales</taxon>
        <taxon>Candidatus Methylomirabilaceae</taxon>
        <taxon>Candidatus Methylomirabilis</taxon>
    </lineage>
</organism>
<dbReference type="InterPro" id="IPR042196">
    <property type="entry name" value="FHIPEP_4"/>
</dbReference>
<evidence type="ECO:0000256" key="6">
    <source>
        <dbReference type="ARBA" id="ARBA00023136"/>
    </source>
</evidence>
<gene>
    <name evidence="7 9" type="primary">flhA</name>
    <name evidence="9" type="ORF">DAMO_1735</name>
</gene>
<evidence type="ECO:0000256" key="4">
    <source>
        <dbReference type="ARBA" id="ARBA00022692"/>
    </source>
</evidence>
<evidence type="ECO:0000256" key="8">
    <source>
        <dbReference type="SAM" id="MobiDB-lite"/>
    </source>
</evidence>
<feature type="transmembrane region" description="Helical" evidence="7">
    <location>
        <begin position="73"/>
        <end position="92"/>
    </location>
</feature>
<keyword evidence="3 7" id="KW-1003">Cell membrane</keyword>
<keyword evidence="7" id="KW-0653">Protein transport</keyword>
<dbReference type="InterPro" id="IPR042193">
    <property type="entry name" value="FHIPEP_3"/>
</dbReference>
<dbReference type="NCBIfam" id="TIGR01398">
    <property type="entry name" value="FlhA"/>
    <property type="match status" value="1"/>
</dbReference>
<evidence type="ECO:0000256" key="1">
    <source>
        <dbReference type="ARBA" id="ARBA00004651"/>
    </source>
</evidence>
<keyword evidence="5 7" id="KW-1133">Transmembrane helix</keyword>
<evidence type="ECO:0000313" key="10">
    <source>
        <dbReference type="Proteomes" id="UP000006898"/>
    </source>
</evidence>
<dbReference type="EMBL" id="FP565575">
    <property type="protein sequence ID" value="CBE68793.1"/>
    <property type="molecule type" value="Genomic_DNA"/>
</dbReference>
<dbReference type="Gene3D" id="3.40.50.12790">
    <property type="entry name" value="FHIPEP family, domain 4"/>
    <property type="match status" value="1"/>
</dbReference>
<dbReference type="InterPro" id="IPR042194">
    <property type="entry name" value="FHIPEP_1"/>
</dbReference>
<dbReference type="AlphaFoldDB" id="D5MGB2"/>
<dbReference type="PANTHER" id="PTHR30161">
    <property type="entry name" value="FLAGELLAR EXPORT PROTEIN, MEMBRANE FLHA SUBUNIT-RELATED"/>
    <property type="match status" value="1"/>
</dbReference>
<accession>D5MGB2</accession>
<sequence>MKTTQTTPLASLLQGDVLVALASIGILLAMLAPIPPLLLDLLLAANITIALLIFVISLYILRPLDLSVFPSLLLVLTLFRLSLNVASTRLVLLHGNEGTAAAGRIINAFGSFVVGGSYIVGAVVFAILAVIQFMVITKGSGRIAEVSARFTLDAMPGKQLSIDAELNAGLINEQEARARRSEIAREADFYGAMDGASKFVRGDAIAGMIIIAINILGGLAIGVLQNGMDLMEAVQTYTLLTVGDGLVAQIPALAISTAAGIVMTRAASEAELSATLGRQILFYPKPLGITAGVLLFVGLIPGMPFFPFFMVAAVIGTVAYSRVKTGPSGGGRKTGEEGEDIPLAPSGPEKVETLLPLDLLTLEVGYGLIPLVDASQGGDLLERIKLIRRQFALDMGFVVPPVRIRDNLSLRPNSYSVKMKGVEVAQGEVLVGHFLAMDPGTAQEPVDGIETQEPTFGLPARWINAALKERAQVLGYTVVDPSSVVATHLSEVIRREARELVGRQEVQALLDHLKQTHPALVDGIIPAQLSLGAVQRVLQGLLMEGVSIRDLPTILEALADYVPYTKDPILLTEHARQALAKSICRSLMAPDGGLAVLTLGPSVEQTLAEAIIQNDQESYLALEPRLAQKVVEAVAKGVEQCLPLLGQPVFLCTAAVRPHLRRLIERYLPQVTVLSYNEIGPRVSVKVLRTVELSDAS</sequence>
<feature type="transmembrane region" description="Helical" evidence="7">
    <location>
        <begin position="204"/>
        <end position="226"/>
    </location>
</feature>
<keyword evidence="9" id="KW-0966">Cell projection</keyword>
<dbReference type="PIRSF" id="PIRSF005419">
    <property type="entry name" value="FlhA"/>
    <property type="match status" value="1"/>
</dbReference>
<name>D5MGB2_METO1</name>
<comment type="similarity">
    <text evidence="2 7">Belongs to the FHIPEP (flagella/HR/invasion proteins export pore) family.</text>
</comment>
<feature type="transmembrane region" description="Helical" evidence="7">
    <location>
        <begin position="12"/>
        <end position="35"/>
    </location>
</feature>
<evidence type="ECO:0000256" key="3">
    <source>
        <dbReference type="ARBA" id="ARBA00022475"/>
    </source>
</evidence>
<dbReference type="KEGG" id="mox:DAMO_1735"/>
<dbReference type="PRINTS" id="PR00949">
    <property type="entry name" value="TYPE3IMAPROT"/>
</dbReference>
<dbReference type="PATRIC" id="fig|671143.5.peg.1533"/>
<keyword evidence="6 7" id="KW-0472">Membrane</keyword>
<keyword evidence="7" id="KW-1005">Bacterial flagellum biogenesis</keyword>
<dbReference type="GO" id="GO:0044780">
    <property type="term" value="P:bacterial-type flagellum assembly"/>
    <property type="evidence" value="ECO:0007669"/>
    <property type="project" value="InterPro"/>
</dbReference>
<evidence type="ECO:0000256" key="7">
    <source>
        <dbReference type="RuleBase" id="RU364093"/>
    </source>
</evidence>
<dbReference type="InterPro" id="IPR001712">
    <property type="entry name" value="T3SS_FHIPEP"/>
</dbReference>
<feature type="transmembrane region" description="Helical" evidence="7">
    <location>
        <begin position="112"/>
        <end position="135"/>
    </location>
</feature>
<feature type="transmembrane region" description="Helical" evidence="7">
    <location>
        <begin position="280"/>
        <end position="299"/>
    </location>
</feature>
<keyword evidence="9" id="KW-0969">Cilium</keyword>
<keyword evidence="9" id="KW-0282">Flagellum</keyword>
<evidence type="ECO:0000256" key="2">
    <source>
        <dbReference type="ARBA" id="ARBA00008835"/>
    </source>
</evidence>
<protein>
    <recommendedName>
        <fullName evidence="7">Flagellar biosynthesis protein FlhA</fullName>
    </recommendedName>
</protein>
<feature type="region of interest" description="Disordered" evidence="8">
    <location>
        <begin position="326"/>
        <end position="347"/>
    </location>
</feature>
<dbReference type="InterPro" id="IPR006301">
    <property type="entry name" value="FlhA"/>
</dbReference>
<reference evidence="9 10" key="1">
    <citation type="journal article" date="2010" name="Nature">
        <title>Nitrite-driven anaerobic methane oxidation by oxygenic bacteria.</title>
        <authorList>
            <person name="Ettwig K.F."/>
            <person name="Butler M.K."/>
            <person name="Le Paslier D."/>
            <person name="Pelletier E."/>
            <person name="Mangenot S."/>
            <person name="Kuypers M.M.M."/>
            <person name="Schreiber F."/>
            <person name="Dutilh B.E."/>
            <person name="Zedelius J."/>
            <person name="de Beer D."/>
            <person name="Gloerich J."/>
            <person name="Wessels H.J.C.T."/>
            <person name="van Allen T."/>
            <person name="Luesken F."/>
            <person name="Wu M."/>
            <person name="van de Pas-Schoonen K.T."/>
            <person name="Op den Camp H.J.M."/>
            <person name="Janssen-Megens E.M."/>
            <person name="Francoijs K-J."/>
            <person name="Stunnenberg H."/>
            <person name="Weissenbach J."/>
            <person name="Jetten M.S.M."/>
            <person name="Strous M."/>
        </authorList>
    </citation>
    <scope>NUCLEOTIDE SEQUENCE [LARGE SCALE GENOMIC DNA]</scope>
</reference>
<feature type="transmembrane region" description="Helical" evidence="7">
    <location>
        <begin position="246"/>
        <end position="268"/>
    </location>
</feature>
<evidence type="ECO:0000256" key="5">
    <source>
        <dbReference type="ARBA" id="ARBA00022989"/>
    </source>
</evidence>
<dbReference type="Proteomes" id="UP000006898">
    <property type="component" value="Chromosome"/>
</dbReference>
<proteinExistence type="inferred from homology"/>
<keyword evidence="7" id="KW-0813">Transport</keyword>
<dbReference type="PANTHER" id="PTHR30161:SF1">
    <property type="entry name" value="FLAGELLAR BIOSYNTHESIS PROTEIN FLHA-RELATED"/>
    <property type="match status" value="1"/>
</dbReference>
<dbReference type="Pfam" id="PF00771">
    <property type="entry name" value="FHIPEP"/>
    <property type="match status" value="1"/>
</dbReference>
<dbReference type="HOGENOM" id="CLU_015346_3_0_0"/>
<dbReference type="Gene3D" id="3.40.30.60">
    <property type="entry name" value="FHIPEP family, domain 1"/>
    <property type="match status" value="1"/>
</dbReference>
<evidence type="ECO:0000313" key="9">
    <source>
        <dbReference type="EMBL" id="CBE68793.1"/>
    </source>
</evidence>
<feature type="transmembrane region" description="Helical" evidence="7">
    <location>
        <begin position="41"/>
        <end position="61"/>
    </location>
</feature>
<dbReference type="Gene3D" id="1.10.8.540">
    <property type="entry name" value="FHIPEP family, domain 3"/>
    <property type="match status" value="1"/>
</dbReference>
<dbReference type="STRING" id="671143.DAMO_1735"/>
<dbReference type="GO" id="GO:0009306">
    <property type="term" value="P:protein secretion"/>
    <property type="evidence" value="ECO:0007669"/>
    <property type="project" value="InterPro"/>
</dbReference>
<keyword evidence="4 7" id="KW-0812">Transmembrane</keyword>
<keyword evidence="7" id="KW-1006">Bacterial flagellum protein export</keyword>
<dbReference type="GO" id="GO:0005886">
    <property type="term" value="C:plasma membrane"/>
    <property type="evidence" value="ECO:0007669"/>
    <property type="project" value="UniProtKB-SubCell"/>
</dbReference>
<comment type="subcellular location">
    <subcellularLocation>
        <location evidence="1 7">Cell membrane</location>
        <topology evidence="1 7">Multi-pass membrane protein</topology>
    </subcellularLocation>
</comment>
<comment type="function">
    <text evidence="7">Required for formation of the rod structure of the flagellar apparatus. Together with FliI and FliH, may constitute the export apparatus of flagellin.</text>
</comment>